<dbReference type="EMBL" id="JABSTQ010010818">
    <property type="protein sequence ID" value="KAG0417666.1"/>
    <property type="molecule type" value="Genomic_DNA"/>
</dbReference>
<dbReference type="Proteomes" id="UP000805193">
    <property type="component" value="Unassembled WGS sequence"/>
</dbReference>
<accession>A0AC60PEA7</accession>
<keyword evidence="2" id="KW-1185">Reference proteome</keyword>
<comment type="caution">
    <text evidence="1">The sequence shown here is derived from an EMBL/GenBank/DDBJ whole genome shotgun (WGS) entry which is preliminary data.</text>
</comment>
<proteinExistence type="predicted"/>
<name>A0AC60PEA7_IXOPE</name>
<protein>
    <submittedName>
        <fullName evidence="1">Uncharacterized protein</fullName>
    </submittedName>
</protein>
<sequence length="503" mass="56258">MAIPYQESHNNCCVDGCNSTYKGAHGTKFYGFPSKPYEAECRTAWVRLLRRGRYNEQQNTLVVSMAEETRAGKLNSLQGIEVDDRQYPVATYMVAPDDTVKEVIHGIPSEDTDDIITTSLVNPNNPSIVQARRMDVSFEIKIEGPIQVTEQNFTSSSQAQQVEVKIKSKTQSRVERGGSRSPQDQAKLTHCIKTSTKLAELQAMVVTFQDTLARLLLQTAESERRRRLKFGVTHYSSSSTCRETKQDQLPRGELSAANMTPLTSTTSGKTTEDEEATMQQDTTNQDIDTRIDQPEGDMRGPSPFPDTTPVITNHTNSSGVIRVPTLVQRNLPAQLHSTGIENIEHTFIEILAGKKKSHHSTFILNVYSPPKTQPSFHQLLRGAIDMAKEKALLNVGDLNAPHMAWGCPQDSAKGRQLWQNIATLGLVLHTDPTQPTRKATGGCKGTPPDHSVTAWTDHCILNILLRRGPAKPKGRLLRVVEWYTFRQKLEEVDRDEEMKDRDQ</sequence>
<organism evidence="1 2">
    <name type="scientific">Ixodes persulcatus</name>
    <name type="common">Taiga tick</name>
    <dbReference type="NCBI Taxonomy" id="34615"/>
    <lineage>
        <taxon>Eukaryota</taxon>
        <taxon>Metazoa</taxon>
        <taxon>Ecdysozoa</taxon>
        <taxon>Arthropoda</taxon>
        <taxon>Chelicerata</taxon>
        <taxon>Arachnida</taxon>
        <taxon>Acari</taxon>
        <taxon>Parasitiformes</taxon>
        <taxon>Ixodida</taxon>
        <taxon>Ixodoidea</taxon>
        <taxon>Ixodidae</taxon>
        <taxon>Ixodinae</taxon>
        <taxon>Ixodes</taxon>
    </lineage>
</organism>
<evidence type="ECO:0000313" key="1">
    <source>
        <dbReference type="EMBL" id="KAG0417666.1"/>
    </source>
</evidence>
<gene>
    <name evidence="1" type="ORF">HPB47_005429</name>
</gene>
<reference evidence="1 2" key="1">
    <citation type="journal article" date="2020" name="Cell">
        <title>Large-Scale Comparative Analyses of Tick Genomes Elucidate Their Genetic Diversity and Vector Capacities.</title>
        <authorList>
            <consortium name="Tick Genome and Microbiome Consortium (TIGMIC)"/>
            <person name="Jia N."/>
            <person name="Wang J."/>
            <person name="Shi W."/>
            <person name="Du L."/>
            <person name="Sun Y."/>
            <person name="Zhan W."/>
            <person name="Jiang J.F."/>
            <person name="Wang Q."/>
            <person name="Zhang B."/>
            <person name="Ji P."/>
            <person name="Bell-Sakyi L."/>
            <person name="Cui X.M."/>
            <person name="Yuan T.T."/>
            <person name="Jiang B.G."/>
            <person name="Yang W.F."/>
            <person name="Lam T.T."/>
            <person name="Chang Q.C."/>
            <person name="Ding S.J."/>
            <person name="Wang X.J."/>
            <person name="Zhu J.G."/>
            <person name="Ruan X.D."/>
            <person name="Zhao L."/>
            <person name="Wei J.T."/>
            <person name="Ye R.Z."/>
            <person name="Que T.C."/>
            <person name="Du C.H."/>
            <person name="Zhou Y.H."/>
            <person name="Cheng J.X."/>
            <person name="Dai P.F."/>
            <person name="Guo W.B."/>
            <person name="Han X.H."/>
            <person name="Huang E.J."/>
            <person name="Li L.F."/>
            <person name="Wei W."/>
            <person name="Gao Y.C."/>
            <person name="Liu J.Z."/>
            <person name="Shao H.Z."/>
            <person name="Wang X."/>
            <person name="Wang C.C."/>
            <person name="Yang T.C."/>
            <person name="Huo Q.B."/>
            <person name="Li W."/>
            <person name="Chen H.Y."/>
            <person name="Chen S.E."/>
            <person name="Zhou L.G."/>
            <person name="Ni X.B."/>
            <person name="Tian J.H."/>
            <person name="Sheng Y."/>
            <person name="Liu T."/>
            <person name="Pan Y.S."/>
            <person name="Xia L.Y."/>
            <person name="Li J."/>
            <person name="Zhao F."/>
            <person name="Cao W.C."/>
        </authorList>
    </citation>
    <scope>NUCLEOTIDE SEQUENCE [LARGE SCALE GENOMIC DNA]</scope>
    <source>
        <strain evidence="1">Iper-2018</strain>
    </source>
</reference>
<evidence type="ECO:0000313" key="2">
    <source>
        <dbReference type="Proteomes" id="UP000805193"/>
    </source>
</evidence>